<evidence type="ECO:0000256" key="2">
    <source>
        <dbReference type="ARBA" id="ARBA00022448"/>
    </source>
</evidence>
<dbReference type="Gene3D" id="3.40.190.10">
    <property type="entry name" value="Periplasmic binding protein-like II"/>
    <property type="match status" value="2"/>
</dbReference>
<proteinExistence type="inferred from homology"/>
<comment type="similarity">
    <text evidence="1">Belongs to the bacterial solute-binding protein 1 family.</text>
</comment>
<evidence type="ECO:0000313" key="6">
    <source>
        <dbReference type="Proteomes" id="UP000198741"/>
    </source>
</evidence>
<organism evidence="5 6">
    <name type="scientific">Nakamurella panacisegetis</name>
    <dbReference type="NCBI Taxonomy" id="1090615"/>
    <lineage>
        <taxon>Bacteria</taxon>
        <taxon>Bacillati</taxon>
        <taxon>Actinomycetota</taxon>
        <taxon>Actinomycetes</taxon>
        <taxon>Nakamurellales</taxon>
        <taxon>Nakamurellaceae</taxon>
        <taxon>Nakamurella</taxon>
    </lineage>
</organism>
<dbReference type="Pfam" id="PF13416">
    <property type="entry name" value="SBP_bac_8"/>
    <property type="match status" value="1"/>
</dbReference>
<dbReference type="Proteomes" id="UP000198741">
    <property type="component" value="Chromosome I"/>
</dbReference>
<dbReference type="InterPro" id="IPR006059">
    <property type="entry name" value="SBP"/>
</dbReference>
<accession>A0A1H0S8L1</accession>
<sequence>MKRTSLAIAGLLLGTIALTACGSSSGGSGSSSTATGPIKIWYSNNAQEVAWGKQAVAAWNTAHPDQTVTAEEVPAGKSSEEVIGAAITAGTEPCLIYNTSPAAVPQFQKQGGLVDLNSFADGASYIEGRTGDISKQYQSSDGHYYQLPWKSNPVMIFYNKKIFAKAGITTPALATYADFIATSKKIVSSGAAKYAIFPSPASQFYQSWFDFYPLYAAETGGKQLLVDKKSTFNSPEGLAVANFWKTLYTDKLAGTETYNGDSFADGVAAMAVVGPWAIANYKGKVDWGVVPVPTSKGTAADKIHTFSDAKNVGMYASCQNRGTAWEFMKFSTSVAQDSQLLTLTGQMPLRKDVSTVYADYLTKNPEYKLFADQAARTVEVPNVSNSVQIWQTFRDAWSSSVIFGKSDPATALPGAATKIDSLAGQS</sequence>
<dbReference type="PANTHER" id="PTHR30061">
    <property type="entry name" value="MALTOSE-BINDING PERIPLASMIC PROTEIN"/>
    <property type="match status" value="1"/>
</dbReference>
<evidence type="ECO:0000313" key="5">
    <source>
        <dbReference type="EMBL" id="SDP38090.1"/>
    </source>
</evidence>
<protein>
    <submittedName>
        <fullName evidence="5">Carbohydrate ABC transporter substrate-binding protein, CUT1 family</fullName>
    </submittedName>
</protein>
<keyword evidence="3 4" id="KW-0732">Signal</keyword>
<dbReference type="OrthoDB" id="3495561at2"/>
<feature type="chain" id="PRO_5038522752" evidence="4">
    <location>
        <begin position="20"/>
        <end position="426"/>
    </location>
</feature>
<feature type="signal peptide" evidence="4">
    <location>
        <begin position="1"/>
        <end position="19"/>
    </location>
</feature>
<dbReference type="GO" id="GO:1901982">
    <property type="term" value="F:maltose binding"/>
    <property type="evidence" value="ECO:0007669"/>
    <property type="project" value="TreeGrafter"/>
</dbReference>
<dbReference type="EMBL" id="LT629710">
    <property type="protein sequence ID" value="SDP38090.1"/>
    <property type="molecule type" value="Genomic_DNA"/>
</dbReference>
<dbReference type="SUPFAM" id="SSF53850">
    <property type="entry name" value="Periplasmic binding protein-like II"/>
    <property type="match status" value="1"/>
</dbReference>
<evidence type="ECO:0000256" key="3">
    <source>
        <dbReference type="ARBA" id="ARBA00022729"/>
    </source>
</evidence>
<gene>
    <name evidence="5" type="ORF">SAMN04515671_3961</name>
</gene>
<dbReference type="AlphaFoldDB" id="A0A1H0S8L1"/>
<evidence type="ECO:0000256" key="4">
    <source>
        <dbReference type="SAM" id="SignalP"/>
    </source>
</evidence>
<keyword evidence="6" id="KW-1185">Reference proteome</keyword>
<name>A0A1H0S8L1_9ACTN</name>
<dbReference type="GO" id="GO:0042956">
    <property type="term" value="P:maltodextrin transmembrane transport"/>
    <property type="evidence" value="ECO:0007669"/>
    <property type="project" value="TreeGrafter"/>
</dbReference>
<dbReference type="PANTHER" id="PTHR30061:SF50">
    <property type="entry name" value="MALTOSE_MALTODEXTRIN-BINDING PERIPLASMIC PROTEIN"/>
    <property type="match status" value="1"/>
</dbReference>
<reference evidence="5 6" key="1">
    <citation type="submission" date="2016-10" db="EMBL/GenBank/DDBJ databases">
        <authorList>
            <person name="de Groot N.N."/>
        </authorList>
    </citation>
    <scope>NUCLEOTIDE SEQUENCE [LARGE SCALE GENOMIC DNA]</scope>
    <source>
        <strain evidence="6">P4-7,KCTC 19426,CECT 7604</strain>
    </source>
</reference>
<evidence type="ECO:0000256" key="1">
    <source>
        <dbReference type="ARBA" id="ARBA00008520"/>
    </source>
</evidence>
<dbReference type="GO" id="GO:0015768">
    <property type="term" value="P:maltose transport"/>
    <property type="evidence" value="ECO:0007669"/>
    <property type="project" value="TreeGrafter"/>
</dbReference>
<dbReference type="PROSITE" id="PS51257">
    <property type="entry name" value="PROKAR_LIPOPROTEIN"/>
    <property type="match status" value="1"/>
</dbReference>
<keyword evidence="2" id="KW-0813">Transport</keyword>
<dbReference type="STRING" id="1090615.SAMN04515671_3961"/>
<dbReference type="RefSeq" id="WP_090479390.1">
    <property type="nucleotide sequence ID" value="NZ_LT629710.1"/>
</dbReference>
<dbReference type="GO" id="GO:0055052">
    <property type="term" value="C:ATP-binding cassette (ABC) transporter complex, substrate-binding subunit-containing"/>
    <property type="evidence" value="ECO:0007669"/>
    <property type="project" value="TreeGrafter"/>
</dbReference>